<proteinExistence type="predicted"/>
<name>A0A7L3UKQ9_URIAL</name>
<dbReference type="PANTHER" id="PTHR23048">
    <property type="entry name" value="MYOSIN LIGHT CHAIN 1, 3"/>
    <property type="match status" value="1"/>
</dbReference>
<dbReference type="SUPFAM" id="SSF47473">
    <property type="entry name" value="EF-hand"/>
    <property type="match status" value="1"/>
</dbReference>
<feature type="domain" description="EF-hand" evidence="5">
    <location>
        <begin position="106"/>
        <end position="141"/>
    </location>
</feature>
<feature type="non-terminal residue" evidence="6">
    <location>
        <position position="1"/>
    </location>
</feature>
<keyword evidence="3" id="KW-0106">Calcium</keyword>
<dbReference type="InterPro" id="IPR011992">
    <property type="entry name" value="EF-hand-dom_pair"/>
</dbReference>
<feature type="domain" description="EF-hand" evidence="5">
    <location>
        <begin position="29"/>
        <end position="64"/>
    </location>
</feature>
<feature type="region of interest" description="Disordered" evidence="4">
    <location>
        <begin position="1"/>
        <end position="24"/>
    </location>
</feature>
<dbReference type="FunFam" id="1.10.238.10:FF:000001">
    <property type="entry name" value="Calmodulin 1"/>
    <property type="match status" value="1"/>
</dbReference>
<dbReference type="PANTHER" id="PTHR23048:SF59">
    <property type="entry name" value="EF-HAND SUPERFAMILY PROTEIN"/>
    <property type="match status" value="1"/>
</dbReference>
<feature type="domain" description="EF-hand" evidence="5">
    <location>
        <begin position="69"/>
        <end position="104"/>
    </location>
</feature>
<dbReference type="InterPro" id="IPR018247">
    <property type="entry name" value="EF_Hand_1_Ca_BS"/>
</dbReference>
<dbReference type="GO" id="GO:0016460">
    <property type="term" value="C:myosin II complex"/>
    <property type="evidence" value="ECO:0007669"/>
    <property type="project" value="TreeGrafter"/>
</dbReference>
<feature type="non-terminal residue" evidence="6">
    <location>
        <position position="175"/>
    </location>
</feature>
<dbReference type="Gene3D" id="1.10.238.10">
    <property type="entry name" value="EF-hand"/>
    <property type="match status" value="2"/>
</dbReference>
<dbReference type="InterPro" id="IPR050230">
    <property type="entry name" value="CALM/Myosin/TropC-like"/>
</dbReference>
<evidence type="ECO:0000256" key="3">
    <source>
        <dbReference type="ARBA" id="ARBA00022837"/>
    </source>
</evidence>
<dbReference type="CDD" id="cd00051">
    <property type="entry name" value="EFh"/>
    <property type="match status" value="2"/>
</dbReference>
<dbReference type="PROSITE" id="PS50222">
    <property type="entry name" value="EF_HAND_2"/>
    <property type="match status" value="4"/>
</dbReference>
<evidence type="ECO:0000313" key="7">
    <source>
        <dbReference type="Proteomes" id="UP000535478"/>
    </source>
</evidence>
<protein>
    <submittedName>
        <fullName evidence="6">CETN2 protein</fullName>
    </submittedName>
</protein>
<evidence type="ECO:0000259" key="5">
    <source>
        <dbReference type="PROSITE" id="PS50222"/>
    </source>
</evidence>
<keyword evidence="2" id="KW-0677">Repeat</keyword>
<keyword evidence="1" id="KW-0479">Metal-binding</keyword>
<accession>A0A7L3UKQ9</accession>
<evidence type="ECO:0000256" key="2">
    <source>
        <dbReference type="ARBA" id="ARBA00022737"/>
    </source>
</evidence>
<sequence length="175" mass="19659">QASSSEGGAGGARSPTTEEPALAFPVTEEQRRELREVFELFDRDGSGLMDTLSVFSFWQITVKALGCELRKEEVRRIVSEFSEEGSGKLNFKSFLQVMTQKMAEPCLEKEIWRAFKVFDCDGTGKISFENLKVVASEVGEDITDEELQEMIDEADVDGDGEVNRQEFLRILTLTD</sequence>
<comment type="caution">
    <text evidence="6">The sequence shown here is derived from an EMBL/GenBank/DDBJ whole genome shotgun (WGS) entry which is preliminary data.</text>
</comment>
<dbReference type="InterPro" id="IPR002048">
    <property type="entry name" value="EF_hand_dom"/>
</dbReference>
<keyword evidence="7" id="KW-1185">Reference proteome</keyword>
<dbReference type="Proteomes" id="UP000535478">
    <property type="component" value="Unassembled WGS sequence"/>
</dbReference>
<dbReference type="Pfam" id="PF13499">
    <property type="entry name" value="EF-hand_7"/>
    <property type="match status" value="2"/>
</dbReference>
<evidence type="ECO:0000256" key="4">
    <source>
        <dbReference type="SAM" id="MobiDB-lite"/>
    </source>
</evidence>
<evidence type="ECO:0000256" key="1">
    <source>
        <dbReference type="ARBA" id="ARBA00022723"/>
    </source>
</evidence>
<reference evidence="6 7" key="1">
    <citation type="submission" date="2019-09" db="EMBL/GenBank/DDBJ databases">
        <title>Bird 10,000 Genomes (B10K) Project - Family phase.</title>
        <authorList>
            <person name="Zhang G."/>
        </authorList>
    </citation>
    <scope>NUCLEOTIDE SEQUENCE [LARGE SCALE GENOMIC DNA]</scope>
    <source>
        <strain evidence="6">OUT-0019</strain>
        <tissue evidence="6">Blood</tissue>
    </source>
</reference>
<dbReference type="PROSITE" id="PS00018">
    <property type="entry name" value="EF_HAND_1"/>
    <property type="match status" value="1"/>
</dbReference>
<dbReference type="EMBL" id="VZUE01000623">
    <property type="protein sequence ID" value="NXV52459.1"/>
    <property type="molecule type" value="Genomic_DNA"/>
</dbReference>
<dbReference type="GO" id="GO:0005509">
    <property type="term" value="F:calcium ion binding"/>
    <property type="evidence" value="ECO:0007669"/>
    <property type="project" value="InterPro"/>
</dbReference>
<gene>
    <name evidence="6" type="primary">Cetn2_1</name>
    <name evidence="6" type="ORF">URIAAL_R06810</name>
</gene>
<dbReference type="SMART" id="SM00054">
    <property type="entry name" value="EFh"/>
    <property type="match status" value="4"/>
</dbReference>
<organism evidence="6 7">
    <name type="scientific">Uria aalge</name>
    <name type="common">Common mure</name>
    <name type="synonym">Colymbus aalge</name>
    <dbReference type="NCBI Taxonomy" id="13746"/>
    <lineage>
        <taxon>Eukaryota</taxon>
        <taxon>Metazoa</taxon>
        <taxon>Chordata</taxon>
        <taxon>Craniata</taxon>
        <taxon>Vertebrata</taxon>
        <taxon>Euteleostomi</taxon>
        <taxon>Archelosauria</taxon>
        <taxon>Archosauria</taxon>
        <taxon>Dinosauria</taxon>
        <taxon>Saurischia</taxon>
        <taxon>Theropoda</taxon>
        <taxon>Coelurosauria</taxon>
        <taxon>Aves</taxon>
        <taxon>Neognathae</taxon>
        <taxon>Neoaves</taxon>
        <taxon>Charadriiformes</taxon>
        <taxon>Alcidae</taxon>
        <taxon>Uria</taxon>
    </lineage>
</organism>
<evidence type="ECO:0000313" key="6">
    <source>
        <dbReference type="EMBL" id="NXV52459.1"/>
    </source>
</evidence>
<dbReference type="AlphaFoldDB" id="A0A7L3UKQ9"/>
<feature type="domain" description="EF-hand" evidence="5">
    <location>
        <begin position="142"/>
        <end position="175"/>
    </location>
</feature>